<keyword evidence="3" id="KW-1185">Reference proteome</keyword>
<accession>A0A514CK51</accession>
<reference evidence="2 3" key="1">
    <citation type="submission" date="2019-06" db="EMBL/GenBank/DDBJ databases">
        <title>Echinicola alkalisoli sp. nov. isolated from saline soil.</title>
        <authorList>
            <person name="Sun J.-Q."/>
            <person name="Xu L."/>
        </authorList>
    </citation>
    <scope>NUCLEOTIDE SEQUENCE [LARGE SCALE GENOMIC DNA]</scope>
    <source>
        <strain evidence="2 3">LN3S3</strain>
    </source>
</reference>
<gene>
    <name evidence="2" type="ORF">FKX85_14750</name>
</gene>
<dbReference type="EMBL" id="CP041253">
    <property type="protein sequence ID" value="QDH80231.1"/>
    <property type="molecule type" value="Genomic_DNA"/>
</dbReference>
<dbReference type="Proteomes" id="UP000316614">
    <property type="component" value="Chromosome"/>
</dbReference>
<feature type="chain" id="PRO_5021892334" description="DUF4136 domain-containing protein" evidence="1">
    <location>
        <begin position="24"/>
        <end position="207"/>
    </location>
</feature>
<evidence type="ECO:0008006" key="4">
    <source>
        <dbReference type="Google" id="ProtNLM"/>
    </source>
</evidence>
<sequence>MNKLICFLIITGLMVASVQSVLAQKKVGSRIYKYGILKDQFENKVLVSFEEADPKLKNKTVKYFEKKDLVSLSWDDLFIPGSGEYSEEEFLNALEKNKVKTLVVIKVVDSHEVGYNYTSTSAYNSISRFGNLEFNEGSRETYSKDVTYTTDVSLTMSVFTAKDDYMKPVGVLEGKAYNSWGEYGSFAHVARKVIRRMLRSLDKMEAL</sequence>
<dbReference type="OrthoDB" id="1433349at2"/>
<dbReference type="RefSeq" id="WP_141615467.1">
    <property type="nucleotide sequence ID" value="NZ_CP041253.1"/>
</dbReference>
<feature type="signal peptide" evidence="1">
    <location>
        <begin position="1"/>
        <end position="23"/>
    </location>
</feature>
<keyword evidence="1" id="KW-0732">Signal</keyword>
<evidence type="ECO:0000313" key="3">
    <source>
        <dbReference type="Proteomes" id="UP000316614"/>
    </source>
</evidence>
<evidence type="ECO:0000313" key="2">
    <source>
        <dbReference type="EMBL" id="QDH80231.1"/>
    </source>
</evidence>
<dbReference type="AlphaFoldDB" id="A0A514CK51"/>
<protein>
    <recommendedName>
        <fullName evidence="4">DUF4136 domain-containing protein</fullName>
    </recommendedName>
</protein>
<name>A0A514CK51_9BACT</name>
<dbReference type="KEGG" id="echi:FKX85_14750"/>
<organism evidence="2 3">
    <name type="scientific">Echinicola soli</name>
    <dbReference type="NCBI Taxonomy" id="2591634"/>
    <lineage>
        <taxon>Bacteria</taxon>
        <taxon>Pseudomonadati</taxon>
        <taxon>Bacteroidota</taxon>
        <taxon>Cytophagia</taxon>
        <taxon>Cytophagales</taxon>
        <taxon>Cyclobacteriaceae</taxon>
        <taxon>Echinicola</taxon>
    </lineage>
</organism>
<proteinExistence type="predicted"/>
<evidence type="ECO:0000256" key="1">
    <source>
        <dbReference type="SAM" id="SignalP"/>
    </source>
</evidence>